<keyword evidence="4" id="KW-0255">Endonuclease</keyword>
<dbReference type="Pfam" id="PF07927">
    <property type="entry name" value="HicA_toxin"/>
    <property type="match status" value="1"/>
</dbReference>
<dbReference type="SUPFAM" id="SSF54786">
    <property type="entry name" value="YcfA/nrd intein domain"/>
    <property type="match status" value="1"/>
</dbReference>
<dbReference type="AlphaFoldDB" id="A0A450XWG5"/>
<dbReference type="GO" id="GO:0003729">
    <property type="term" value="F:mRNA binding"/>
    <property type="evidence" value="ECO:0007669"/>
    <property type="project" value="InterPro"/>
</dbReference>
<comment type="similarity">
    <text evidence="1">Belongs to the HicA mRNA interferase family.</text>
</comment>
<evidence type="ECO:0000256" key="2">
    <source>
        <dbReference type="ARBA" id="ARBA00022649"/>
    </source>
</evidence>
<name>A0A450XWG5_9GAMM</name>
<organism evidence="8">
    <name type="scientific">Candidatus Kentrum sp. MB</name>
    <dbReference type="NCBI Taxonomy" id="2138164"/>
    <lineage>
        <taxon>Bacteria</taxon>
        <taxon>Pseudomonadati</taxon>
        <taxon>Pseudomonadota</taxon>
        <taxon>Gammaproteobacteria</taxon>
        <taxon>Candidatus Kentrum</taxon>
    </lineage>
</organism>
<proteinExistence type="inferred from homology"/>
<evidence type="ECO:0000256" key="4">
    <source>
        <dbReference type="ARBA" id="ARBA00022759"/>
    </source>
</evidence>
<keyword evidence="7" id="KW-0346">Stress response</keyword>
<reference evidence="8" key="1">
    <citation type="submission" date="2019-02" db="EMBL/GenBank/DDBJ databases">
        <authorList>
            <person name="Gruber-Vodicka R. H."/>
            <person name="Seah K. B. B."/>
        </authorList>
    </citation>
    <scope>NUCLEOTIDE SEQUENCE</scope>
    <source>
        <strain evidence="8">BECK_BZ197</strain>
    </source>
</reference>
<dbReference type="Gene3D" id="3.30.920.30">
    <property type="entry name" value="Hypothetical protein"/>
    <property type="match status" value="1"/>
</dbReference>
<evidence type="ECO:0000256" key="5">
    <source>
        <dbReference type="ARBA" id="ARBA00022801"/>
    </source>
</evidence>
<accession>A0A450XWG5</accession>
<dbReference type="InterPro" id="IPR012933">
    <property type="entry name" value="HicA_mRNA_interferase"/>
</dbReference>
<evidence type="ECO:0000256" key="7">
    <source>
        <dbReference type="ARBA" id="ARBA00023016"/>
    </source>
</evidence>
<gene>
    <name evidence="8" type="ORF">BECKMB1821G_GA0114241_11702</name>
</gene>
<evidence type="ECO:0000313" key="8">
    <source>
        <dbReference type="EMBL" id="VFK33615.1"/>
    </source>
</evidence>
<dbReference type="EMBL" id="CAADFO010000170">
    <property type="protein sequence ID" value="VFK33615.1"/>
    <property type="molecule type" value="Genomic_DNA"/>
</dbReference>
<evidence type="ECO:0000256" key="3">
    <source>
        <dbReference type="ARBA" id="ARBA00022722"/>
    </source>
</evidence>
<dbReference type="InterPro" id="IPR038570">
    <property type="entry name" value="HicA_sf"/>
</dbReference>
<keyword evidence="5" id="KW-0378">Hydrolase</keyword>
<evidence type="ECO:0000256" key="1">
    <source>
        <dbReference type="ARBA" id="ARBA00006620"/>
    </source>
</evidence>
<dbReference type="GO" id="GO:0004519">
    <property type="term" value="F:endonuclease activity"/>
    <property type="evidence" value="ECO:0007669"/>
    <property type="project" value="UniProtKB-KW"/>
</dbReference>
<keyword evidence="3" id="KW-0540">Nuclease</keyword>
<evidence type="ECO:0000256" key="6">
    <source>
        <dbReference type="ARBA" id="ARBA00022884"/>
    </source>
</evidence>
<sequence length="83" mass="9531">MARHHPLTCKEIKKVLEALGFEPRPRKGGSHEHWVKEEKGQLKKVTVDCPKAPFSQDLIKWMASQAGITKSRLYHIVENLQTN</sequence>
<protein>
    <submittedName>
        <fullName evidence="8">HicA toxin of toxin-antitoxin</fullName>
    </submittedName>
</protein>
<keyword evidence="6" id="KW-0694">RNA-binding</keyword>
<keyword evidence="2" id="KW-1277">Toxin-antitoxin system</keyword>
<dbReference type="GO" id="GO:0016787">
    <property type="term" value="F:hydrolase activity"/>
    <property type="evidence" value="ECO:0007669"/>
    <property type="project" value="UniProtKB-KW"/>
</dbReference>